<dbReference type="InterPro" id="IPR055985">
    <property type="entry name" value="DUF7563"/>
</dbReference>
<dbReference type="Proteomes" id="UP000199126">
    <property type="component" value="Unassembled WGS sequence"/>
</dbReference>
<sequence length="48" mass="5070">MKHCNNCGSPVTVRFAQVFGTNNDVVYACPNCAPYEQLTSGAAGHQPA</sequence>
<gene>
    <name evidence="1" type="ORF">SAMN04487948_112115</name>
</gene>
<keyword evidence="2" id="KW-1185">Reference proteome</keyword>
<dbReference type="Pfam" id="PF24444">
    <property type="entry name" value="DUF7563"/>
    <property type="match status" value="1"/>
</dbReference>
<evidence type="ECO:0008006" key="3">
    <source>
        <dbReference type="Google" id="ProtNLM"/>
    </source>
</evidence>
<evidence type="ECO:0000313" key="1">
    <source>
        <dbReference type="EMBL" id="SEP06590.1"/>
    </source>
</evidence>
<organism evidence="1 2">
    <name type="scientific">Halogranum amylolyticum</name>
    <dbReference type="NCBI Taxonomy" id="660520"/>
    <lineage>
        <taxon>Archaea</taxon>
        <taxon>Methanobacteriati</taxon>
        <taxon>Methanobacteriota</taxon>
        <taxon>Stenosarchaea group</taxon>
        <taxon>Halobacteria</taxon>
        <taxon>Halobacteriales</taxon>
        <taxon>Haloferacaceae</taxon>
    </lineage>
</organism>
<name>A0A1H8UTP1_9EURY</name>
<reference evidence="2" key="1">
    <citation type="submission" date="2016-10" db="EMBL/GenBank/DDBJ databases">
        <authorList>
            <person name="Varghese N."/>
            <person name="Submissions S."/>
        </authorList>
    </citation>
    <scope>NUCLEOTIDE SEQUENCE [LARGE SCALE GENOMIC DNA]</scope>
    <source>
        <strain evidence="2">CGMCC 1.10121</strain>
    </source>
</reference>
<dbReference type="EMBL" id="FODV01000012">
    <property type="protein sequence ID" value="SEP06590.1"/>
    <property type="molecule type" value="Genomic_DNA"/>
</dbReference>
<dbReference type="OrthoDB" id="189700at2157"/>
<protein>
    <recommendedName>
        <fullName evidence="3">Small CPxCG-related zinc finger protein</fullName>
    </recommendedName>
</protein>
<evidence type="ECO:0000313" key="2">
    <source>
        <dbReference type="Proteomes" id="UP000199126"/>
    </source>
</evidence>
<dbReference type="RefSeq" id="WP_170864856.1">
    <property type="nucleotide sequence ID" value="NZ_FODV01000012.1"/>
</dbReference>
<dbReference type="AlphaFoldDB" id="A0A1H8UTP1"/>
<proteinExistence type="predicted"/>
<accession>A0A1H8UTP1</accession>